<dbReference type="Pfam" id="PF17111">
    <property type="entry name" value="PigL_N"/>
    <property type="match status" value="1"/>
</dbReference>
<sequence>MAEALGAASAITTFVTLAFQATVVLYQTVKSIGSRERIIRELREELHDLTEVLQTLNELAGYTDIDLTALEGPLERCAGACKDFNVLVVECTQHSSEERYSKRDWLKIQYMGEDISGFKNMLAGYKSTITIALAYVNLRTTKITKDVIEEYKDLIQNTQCDLETHLEDIHLKMETLSLSTSTIARIDPAELRRMEDEKQSTQKSLDICQQFLLLVDQSWSNLLGDLENASREPSRRISSSERPMQSTLINAEGLNSARKEIMSWKLQLLQNLYQFDKQLPMTRPDSPPLSEGLSFEKQNFQEEVQGTEALLEFCKHASAELNQPRMNYYEDVTAGDNSHLAVVTTLKDLISAKRIKSGNGSKLVLGQMSDDTLKSVLVNPTTPNVNTNNSSRT</sequence>
<comment type="caution">
    <text evidence="2">The sequence shown here is derived from an EMBL/GenBank/DDBJ whole genome shotgun (WGS) entry which is preliminary data.</text>
</comment>
<reference evidence="2 3" key="1">
    <citation type="submission" date="2024-07" db="EMBL/GenBank/DDBJ databases">
        <title>Section-level genome sequencing and comparative genomics of Aspergillus sections Usti and Cavernicolus.</title>
        <authorList>
            <consortium name="Lawrence Berkeley National Laboratory"/>
            <person name="Nybo J.L."/>
            <person name="Vesth T.C."/>
            <person name="Theobald S."/>
            <person name="Frisvad J.C."/>
            <person name="Larsen T.O."/>
            <person name="Kjaerboelling I."/>
            <person name="Rothschild-Mancinelli K."/>
            <person name="Lyhne E.K."/>
            <person name="Kogle M.E."/>
            <person name="Barry K."/>
            <person name="Clum A."/>
            <person name="Na H."/>
            <person name="Ledsgaard L."/>
            <person name="Lin J."/>
            <person name="Lipzen A."/>
            <person name="Kuo A."/>
            <person name="Riley R."/>
            <person name="Mondo S."/>
            <person name="Labutti K."/>
            <person name="Haridas S."/>
            <person name="Pangalinan J."/>
            <person name="Salamov A.A."/>
            <person name="Simmons B.A."/>
            <person name="Magnuson J.K."/>
            <person name="Chen J."/>
            <person name="Drula E."/>
            <person name="Henrissat B."/>
            <person name="Wiebenga A."/>
            <person name="Lubbers R.J."/>
            <person name="Gomes A.C."/>
            <person name="Makela M.R."/>
            <person name="Stajich J."/>
            <person name="Grigoriev I.V."/>
            <person name="Mortensen U.H."/>
            <person name="De Vries R.P."/>
            <person name="Baker S.E."/>
            <person name="Andersen M.R."/>
        </authorList>
    </citation>
    <scope>NUCLEOTIDE SEQUENCE [LARGE SCALE GENOMIC DNA]</scope>
    <source>
        <strain evidence="2 3">CBS 123904</strain>
    </source>
</reference>
<accession>A0ABR4K1J0</accession>
<name>A0ABR4K1J0_9EURO</name>
<evidence type="ECO:0000259" key="1">
    <source>
        <dbReference type="Pfam" id="PF17111"/>
    </source>
</evidence>
<organism evidence="2 3">
    <name type="scientific">Aspergillus pseudoustus</name>
    <dbReference type="NCBI Taxonomy" id="1810923"/>
    <lineage>
        <taxon>Eukaryota</taxon>
        <taxon>Fungi</taxon>
        <taxon>Dikarya</taxon>
        <taxon>Ascomycota</taxon>
        <taxon>Pezizomycotina</taxon>
        <taxon>Eurotiomycetes</taxon>
        <taxon>Eurotiomycetidae</taxon>
        <taxon>Eurotiales</taxon>
        <taxon>Aspergillaceae</taxon>
        <taxon>Aspergillus</taxon>
        <taxon>Aspergillus subgen. Nidulantes</taxon>
    </lineage>
</organism>
<feature type="domain" description="Azaphilone pigments biosynthesis cluster protein L N-terminal" evidence="1">
    <location>
        <begin position="2"/>
        <end position="209"/>
    </location>
</feature>
<evidence type="ECO:0000313" key="2">
    <source>
        <dbReference type="EMBL" id="KAL2845936.1"/>
    </source>
</evidence>
<proteinExistence type="predicted"/>
<protein>
    <recommendedName>
        <fullName evidence="1">Azaphilone pigments biosynthesis cluster protein L N-terminal domain-containing protein</fullName>
    </recommendedName>
</protein>
<gene>
    <name evidence="2" type="ORF">BJY01DRAFT_213790</name>
</gene>
<dbReference type="EMBL" id="JBFXLU010000067">
    <property type="protein sequence ID" value="KAL2845936.1"/>
    <property type="molecule type" value="Genomic_DNA"/>
</dbReference>
<dbReference type="InterPro" id="IPR031348">
    <property type="entry name" value="PigL_N"/>
</dbReference>
<dbReference type="Proteomes" id="UP001610446">
    <property type="component" value="Unassembled WGS sequence"/>
</dbReference>
<keyword evidence="3" id="KW-1185">Reference proteome</keyword>
<evidence type="ECO:0000313" key="3">
    <source>
        <dbReference type="Proteomes" id="UP001610446"/>
    </source>
</evidence>